<dbReference type="AlphaFoldDB" id="A0A2P2N9Y5"/>
<accession>A0A2P2N9Y5</accession>
<reference evidence="1" key="1">
    <citation type="submission" date="2018-02" db="EMBL/GenBank/DDBJ databases">
        <title>Rhizophora mucronata_Transcriptome.</title>
        <authorList>
            <person name="Meera S.P."/>
            <person name="Sreeshan A."/>
            <person name="Augustine A."/>
        </authorList>
    </citation>
    <scope>NUCLEOTIDE SEQUENCE</scope>
    <source>
        <tissue evidence="1">Leaf</tissue>
    </source>
</reference>
<organism evidence="1">
    <name type="scientific">Rhizophora mucronata</name>
    <name type="common">Asiatic mangrove</name>
    <dbReference type="NCBI Taxonomy" id="61149"/>
    <lineage>
        <taxon>Eukaryota</taxon>
        <taxon>Viridiplantae</taxon>
        <taxon>Streptophyta</taxon>
        <taxon>Embryophyta</taxon>
        <taxon>Tracheophyta</taxon>
        <taxon>Spermatophyta</taxon>
        <taxon>Magnoliopsida</taxon>
        <taxon>eudicotyledons</taxon>
        <taxon>Gunneridae</taxon>
        <taxon>Pentapetalae</taxon>
        <taxon>rosids</taxon>
        <taxon>fabids</taxon>
        <taxon>Malpighiales</taxon>
        <taxon>Rhizophoraceae</taxon>
        <taxon>Rhizophora</taxon>
    </lineage>
</organism>
<sequence length="30" mass="3720">MTLKMIMVIIKIMVEVKLKDWWMLKRLQSL</sequence>
<protein>
    <submittedName>
        <fullName evidence="1">Uncharacterized protein</fullName>
    </submittedName>
</protein>
<dbReference type="EMBL" id="GGEC01058795">
    <property type="protein sequence ID" value="MBX39279.1"/>
    <property type="molecule type" value="Transcribed_RNA"/>
</dbReference>
<name>A0A2P2N9Y5_RHIMU</name>
<proteinExistence type="predicted"/>
<evidence type="ECO:0000313" key="1">
    <source>
        <dbReference type="EMBL" id="MBX39279.1"/>
    </source>
</evidence>